<reference evidence="3 4" key="1">
    <citation type="journal article" date="2014" name="Proc. Natl. Acad. Sci. U.S.A.">
        <title>Trajectory and genomic determinants of fungal-pathogen speciation and host adaptation.</title>
        <authorList>
            <person name="Hu X."/>
            <person name="Xiao G."/>
            <person name="Zheng P."/>
            <person name="Shang Y."/>
            <person name="Su Y."/>
            <person name="Zhang X."/>
            <person name="Liu X."/>
            <person name="Zhan S."/>
            <person name="St Leger R.J."/>
            <person name="Wang C."/>
        </authorList>
    </citation>
    <scope>NUCLEOTIDE SEQUENCE [LARGE SCALE GENOMIC DNA]</scope>
    <source>
        <strain evidence="3 4">ARSEF 977</strain>
    </source>
</reference>
<keyword evidence="4" id="KW-1185">Reference proteome</keyword>
<dbReference type="HOGENOM" id="CLU_035519_0_0_1"/>
<dbReference type="Pfam" id="PF00668">
    <property type="entry name" value="Condensation"/>
    <property type="match status" value="1"/>
</dbReference>
<dbReference type="EMBL" id="AZNH01000074">
    <property type="protein sequence ID" value="KID82788.1"/>
    <property type="molecule type" value="Genomic_DNA"/>
</dbReference>
<feature type="domain" description="Condensation" evidence="2">
    <location>
        <begin position="146"/>
        <end position="458"/>
    </location>
</feature>
<dbReference type="OrthoDB" id="5150254at2759"/>
<protein>
    <submittedName>
        <fullName evidence="3">Peptide synthetase</fullName>
    </submittedName>
</protein>
<organism evidence="3 4">
    <name type="scientific">Metarhizium guizhouense (strain ARSEF 977)</name>
    <dbReference type="NCBI Taxonomy" id="1276136"/>
    <lineage>
        <taxon>Eukaryota</taxon>
        <taxon>Fungi</taxon>
        <taxon>Dikarya</taxon>
        <taxon>Ascomycota</taxon>
        <taxon>Pezizomycotina</taxon>
        <taxon>Sordariomycetes</taxon>
        <taxon>Hypocreomycetidae</taxon>
        <taxon>Hypocreales</taxon>
        <taxon>Clavicipitaceae</taxon>
        <taxon>Metarhizium</taxon>
    </lineage>
</organism>
<gene>
    <name evidence="3" type="ORF">MGU_09880</name>
</gene>
<dbReference type="GO" id="GO:0003824">
    <property type="term" value="F:catalytic activity"/>
    <property type="evidence" value="ECO:0007669"/>
    <property type="project" value="InterPro"/>
</dbReference>
<dbReference type="Proteomes" id="UP000031192">
    <property type="component" value="Unassembled WGS sequence"/>
</dbReference>
<dbReference type="InterPro" id="IPR023213">
    <property type="entry name" value="CAT-like_dom_sf"/>
</dbReference>
<evidence type="ECO:0000259" key="2">
    <source>
        <dbReference type="Pfam" id="PF00668"/>
    </source>
</evidence>
<evidence type="ECO:0000256" key="1">
    <source>
        <dbReference type="ARBA" id="ARBA00029454"/>
    </source>
</evidence>
<evidence type="ECO:0000313" key="4">
    <source>
        <dbReference type="Proteomes" id="UP000031192"/>
    </source>
</evidence>
<dbReference type="PANTHER" id="PTHR45398">
    <property type="match status" value="1"/>
</dbReference>
<dbReference type="PANTHER" id="PTHR45398:SF1">
    <property type="entry name" value="ENZYME, PUTATIVE (JCVI)-RELATED"/>
    <property type="match status" value="1"/>
</dbReference>
<evidence type="ECO:0000313" key="3">
    <source>
        <dbReference type="EMBL" id="KID82788.1"/>
    </source>
</evidence>
<accession>A0A0B4GJS4</accession>
<dbReference type="CDD" id="cd19542">
    <property type="entry name" value="CT_NRPS-like"/>
    <property type="match status" value="1"/>
</dbReference>
<dbReference type="SUPFAM" id="SSF52777">
    <property type="entry name" value="CoA-dependent acyltransferases"/>
    <property type="match status" value="2"/>
</dbReference>
<comment type="similarity">
    <text evidence="1">Belongs to the NRP synthetase family.</text>
</comment>
<name>A0A0B4GJS4_METGA</name>
<comment type="caution">
    <text evidence="3">The sequence shown here is derived from an EMBL/GenBank/DDBJ whole genome shotgun (WGS) entry which is preliminary data.</text>
</comment>
<proteinExistence type="inferred from homology"/>
<dbReference type="Gene3D" id="3.30.559.10">
    <property type="entry name" value="Chloramphenicol acetyltransferase-like domain"/>
    <property type="match status" value="1"/>
</dbReference>
<dbReference type="AlphaFoldDB" id="A0A0B4GJS4"/>
<dbReference type="Gene3D" id="3.30.559.30">
    <property type="entry name" value="Nonribosomal peptide synthetase, condensation domain"/>
    <property type="match status" value="2"/>
</dbReference>
<sequence length="561" mass="62640">MKLLGPLLSVGRDDFGTRSTQIEILFNFLGSFQQLESKEGLFSDAPLLENEIIIDNGPELNRLALFDVSAIVTGGRLKMTVKYNRRMQHQNRIHQWVTTMHSLLKVADESLSSLNASELETLFAKSGSETKKEQMLDNLGFDMANVQEIVPCAPLQQHMVSLMAQQSGLGIYEVELAFHITGDNVNTAKLESAWQQVIDRHSILRTIFVPSDLRAGFHEQVVLTHYTVNVPVITCVDKHDLVAQAQTYRSVDYQSSNRPHHQLTIFTTNDGAHKACKLEMSHALNDGVSTALILRDVQQAYQGQLKEGPGPAFSSFVTWQNAQITAKSSDYWQKFTRGIQASPMPAKRAAATRHKVFDIDICVNTVKRIRNTCLEHGVTMATFFQVVWGLVLSAHTGRDDALFGYMTANRDVPIEGVGDIVGPLVNMILCRIDRSKGSLGDLLSRAQDDFLESLTHQHGLIGSVLPVWNSVMSFQYLYSRVARMGNDGRLRDGGIQLEQFWGHDPNEWDITLGVQIKSGSSGRDVVHAFIGYWSGSISEEEAQKMRKSFGEVMEKLITGTW</sequence>
<dbReference type="InterPro" id="IPR001242">
    <property type="entry name" value="Condensation_dom"/>
</dbReference>